<comment type="caution">
    <text evidence="1">The sequence shown here is derived from an EMBL/GenBank/DDBJ whole genome shotgun (WGS) entry which is preliminary data.</text>
</comment>
<evidence type="ECO:0000313" key="2">
    <source>
        <dbReference type="Proteomes" id="UP001148662"/>
    </source>
</evidence>
<reference evidence="1" key="1">
    <citation type="submission" date="2022-07" db="EMBL/GenBank/DDBJ databases">
        <title>Genome Sequence of Phlebia brevispora.</title>
        <authorList>
            <person name="Buettner E."/>
        </authorList>
    </citation>
    <scope>NUCLEOTIDE SEQUENCE</scope>
    <source>
        <strain evidence="1">MPL23</strain>
    </source>
</reference>
<name>A0ACC1SCC9_9APHY</name>
<sequence>MSKPPATPLGRHRQLSPTAGVHVSPIQLGAMSIGDAWQNRGMGAMDKESSFKLLDAYYEAGGNFIDTANVYQDETSELFIGEWMEKRGIRDQLVIATKVNPASSLMTREINFLSKYTGNYKRSADDIEQKTHYVGNNVKAMHLSVEDSLKKLRTSYIDIFYVHWWDYATSIEEVMNGLHNLVVQGKVLYLGISDTPAWIVAKANTYARLTNRTPFVIYQGAWSILNRDFERDILPMALNEGMALAPWEVLAGGKIRTDAEEERRRETGEKGRTISNPNWERTADQRKMCLALEKVAGEVGAQTIQAVAIAYLMQKAPYVFPVVGGRKVEHLYSNIEALNIALSPEQITYLESILPFDKGFPTNRFGDGSDYYKVFKTAAWSIRSCIPTTNRAAVGRVPLSGPKGQHLAVKASPYGSAARPFTAMVNEPTRHRISADQANTSEDRNARQITSAARFGSSSNIDKMSPRFYTSFSYALCTLSLLAAAVPQFGIPATTVTVTAPVPTVTGVNGCNTGSIECCSQVVAVSARPYSISCKH</sequence>
<dbReference type="EMBL" id="JANHOG010001460">
    <property type="protein sequence ID" value="KAJ3536729.1"/>
    <property type="molecule type" value="Genomic_DNA"/>
</dbReference>
<gene>
    <name evidence="1" type="ORF">NM688_g6796</name>
</gene>
<keyword evidence="2" id="KW-1185">Reference proteome</keyword>
<dbReference type="Proteomes" id="UP001148662">
    <property type="component" value="Unassembled WGS sequence"/>
</dbReference>
<proteinExistence type="predicted"/>
<evidence type="ECO:0000313" key="1">
    <source>
        <dbReference type="EMBL" id="KAJ3536729.1"/>
    </source>
</evidence>
<accession>A0ACC1SCC9</accession>
<protein>
    <submittedName>
        <fullName evidence="1">Uncharacterized protein</fullName>
    </submittedName>
</protein>
<organism evidence="1 2">
    <name type="scientific">Phlebia brevispora</name>
    <dbReference type="NCBI Taxonomy" id="194682"/>
    <lineage>
        <taxon>Eukaryota</taxon>
        <taxon>Fungi</taxon>
        <taxon>Dikarya</taxon>
        <taxon>Basidiomycota</taxon>
        <taxon>Agaricomycotina</taxon>
        <taxon>Agaricomycetes</taxon>
        <taxon>Polyporales</taxon>
        <taxon>Meruliaceae</taxon>
        <taxon>Phlebia</taxon>
    </lineage>
</organism>